<dbReference type="GO" id="GO:0031930">
    <property type="term" value="P:mitochondria-nucleus signaling pathway"/>
    <property type="evidence" value="ECO:0007669"/>
    <property type="project" value="TreeGrafter"/>
</dbReference>
<evidence type="ECO:0000259" key="2">
    <source>
        <dbReference type="Pfam" id="PF08550"/>
    </source>
</evidence>
<organism evidence="3 4">
    <name type="scientific">Circinella minor</name>
    <dbReference type="NCBI Taxonomy" id="1195481"/>
    <lineage>
        <taxon>Eukaryota</taxon>
        <taxon>Fungi</taxon>
        <taxon>Fungi incertae sedis</taxon>
        <taxon>Mucoromycota</taxon>
        <taxon>Mucoromycotina</taxon>
        <taxon>Mucoromycetes</taxon>
        <taxon>Mucorales</taxon>
        <taxon>Lichtheimiaceae</taxon>
        <taxon>Circinella</taxon>
    </lineage>
</organism>
<dbReference type="PANTHER" id="PTHR28014">
    <property type="entry name" value="NEGATIVE REGULATOR OF RAS-CAMP PATHWAY"/>
    <property type="match status" value="1"/>
</dbReference>
<dbReference type="Pfam" id="PF08550">
    <property type="entry name" value="GATA_AreA"/>
    <property type="match status" value="1"/>
</dbReference>
<dbReference type="EMBL" id="JAEPRB010000250">
    <property type="protein sequence ID" value="KAG2218134.1"/>
    <property type="molecule type" value="Genomic_DNA"/>
</dbReference>
<accession>A0A8H7RW49</accession>
<feature type="domain" description="Nitrogen regulatory protein areA GATA-like" evidence="2">
    <location>
        <begin position="31"/>
        <end position="58"/>
    </location>
</feature>
<proteinExistence type="predicted"/>
<dbReference type="GO" id="GO:0006808">
    <property type="term" value="P:regulation of nitrogen utilization"/>
    <property type="evidence" value="ECO:0007669"/>
    <property type="project" value="TreeGrafter"/>
</dbReference>
<name>A0A8H7RW49_9FUNG</name>
<protein>
    <recommendedName>
        <fullName evidence="2">Nitrogen regulatory protein areA GATA-like domain-containing protein</fullName>
    </recommendedName>
</protein>
<feature type="compositionally biased region" description="Acidic residues" evidence="1">
    <location>
        <begin position="266"/>
        <end position="276"/>
    </location>
</feature>
<evidence type="ECO:0000256" key="1">
    <source>
        <dbReference type="SAM" id="MobiDB-lite"/>
    </source>
</evidence>
<dbReference type="InterPro" id="IPR053043">
    <property type="entry name" value="Ras-cAMP_regulatory"/>
</dbReference>
<dbReference type="OrthoDB" id="515401at2759"/>
<dbReference type="AlphaFoldDB" id="A0A8H7RW49"/>
<feature type="region of interest" description="Disordered" evidence="1">
    <location>
        <begin position="262"/>
        <end position="286"/>
    </location>
</feature>
<dbReference type="InterPro" id="IPR013860">
    <property type="entry name" value="AreA_GATA"/>
</dbReference>
<keyword evidence="4" id="KW-1185">Reference proteome</keyword>
<dbReference type="PANTHER" id="PTHR28014:SF1">
    <property type="entry name" value="NEGATIVE REGULATOR OF RAS-CAMP PATHWAY"/>
    <property type="match status" value="1"/>
</dbReference>
<sequence length="513" mass="59485">MVRALDLPVLSLAIPNICQSDDITAENIYSMWSVFSKCKDHLENGRRLENLSWRIWFRESIMVENYHYQEKEKESTETNDSNKNNELYNGALQKQQQQQTPISIYHHHQQQHNNNDNENEDVDYFQASTSTDSSMKDSAVSGCDRSFNKMSVSSFKRMVSSLGSDHPVEEARRAFERQPFSSSVTKPTAAETTRLFNNNITTYNSMIVRDDEAVVVPHVHCQKEQHNDDITSDSWNKDKNTDNKFYLKEEGQVENLSLVSTFSDNSNDDEESVFDDNENKHGADGMDTDTLSEWSAQDDETVFADDDNDEQQLLQQSVINVDHHNYRTTHHWEFRKQIPKENDDPPKQSLLSIMFKKHQEQDFPKKYPSSTQRHHNYYNHHHQRMRSTASSSTIATITSTTNTEYIYHYHHNNNTRGTATIPIETNRAGRHNIIQYDYNNNNNNNGNNVGDLSESLQFSVNWERRQNVSSPVVLLQKEQRRLPAFAETSRATATCRTTATTPMTSWVESFRGW</sequence>
<comment type="caution">
    <text evidence="3">The sequence shown here is derived from an EMBL/GenBank/DDBJ whole genome shotgun (WGS) entry which is preliminary data.</text>
</comment>
<dbReference type="GO" id="GO:0005737">
    <property type="term" value="C:cytoplasm"/>
    <property type="evidence" value="ECO:0007669"/>
    <property type="project" value="TreeGrafter"/>
</dbReference>
<dbReference type="Proteomes" id="UP000646827">
    <property type="component" value="Unassembled WGS sequence"/>
</dbReference>
<gene>
    <name evidence="3" type="ORF">INT45_000432</name>
</gene>
<dbReference type="GO" id="GO:0000122">
    <property type="term" value="P:negative regulation of transcription by RNA polymerase II"/>
    <property type="evidence" value="ECO:0007669"/>
    <property type="project" value="TreeGrafter"/>
</dbReference>
<evidence type="ECO:0000313" key="3">
    <source>
        <dbReference type="EMBL" id="KAG2218134.1"/>
    </source>
</evidence>
<evidence type="ECO:0000313" key="4">
    <source>
        <dbReference type="Proteomes" id="UP000646827"/>
    </source>
</evidence>
<reference evidence="3 4" key="1">
    <citation type="submission" date="2020-12" db="EMBL/GenBank/DDBJ databases">
        <title>Metabolic potential, ecology and presence of endohyphal bacteria is reflected in genomic diversity of Mucoromycotina.</title>
        <authorList>
            <person name="Muszewska A."/>
            <person name="Okrasinska A."/>
            <person name="Steczkiewicz K."/>
            <person name="Drgas O."/>
            <person name="Orlowska M."/>
            <person name="Perlinska-Lenart U."/>
            <person name="Aleksandrzak-Piekarczyk T."/>
            <person name="Szatraj K."/>
            <person name="Zielenkiewicz U."/>
            <person name="Pilsyk S."/>
            <person name="Malc E."/>
            <person name="Mieczkowski P."/>
            <person name="Kruszewska J.S."/>
            <person name="Biernat P."/>
            <person name="Pawlowska J."/>
        </authorList>
    </citation>
    <scope>NUCLEOTIDE SEQUENCE [LARGE SCALE GENOMIC DNA]</scope>
    <source>
        <strain evidence="3 4">CBS 142.35</strain>
    </source>
</reference>